<accession>A0A1W6U114</accession>
<gene>
    <name evidence="2" type="ORF">K05K4_50630</name>
</gene>
<evidence type="ECO:0000256" key="1">
    <source>
        <dbReference type="SAM" id="MobiDB-lite"/>
    </source>
</evidence>
<feature type="region of interest" description="Disordered" evidence="1">
    <location>
        <begin position="2097"/>
        <end position="2116"/>
    </location>
</feature>
<reference evidence="2" key="1">
    <citation type="submission" date="2016-10" db="EMBL/GenBank/DDBJ databases">
        <title>The High Quality Genome of Vibrio alginolyticus K01M1.</title>
        <authorList>
            <person name="Wendling C."/>
            <person name="Chibani C.M."/>
            <person name="Hertel R."/>
            <person name="Sproer C."/>
            <person name="Bunk B."/>
            <person name="Overmann J."/>
            <person name="Roth O."/>
            <person name="Liesegang H."/>
        </authorList>
    </citation>
    <scope>NUCLEOTIDE SEQUENCE</scope>
    <source>
        <strain evidence="2">K05K4</strain>
        <plasmid evidence="2">pL289</plasmid>
    </source>
</reference>
<dbReference type="EMBL" id="CP017904">
    <property type="protein sequence ID" value="ARP21765.1"/>
    <property type="molecule type" value="Genomic_DNA"/>
</dbReference>
<organism evidence="2">
    <name type="scientific">Vibrio alginolyticus</name>
    <dbReference type="NCBI Taxonomy" id="663"/>
    <lineage>
        <taxon>Bacteria</taxon>
        <taxon>Pseudomonadati</taxon>
        <taxon>Pseudomonadota</taxon>
        <taxon>Gammaproteobacteria</taxon>
        <taxon>Vibrionales</taxon>
        <taxon>Vibrionaceae</taxon>
        <taxon>Vibrio</taxon>
    </lineage>
</organism>
<geneLocation type="plasmid" evidence="2">
    <name>pL289</name>
</geneLocation>
<dbReference type="RefSeq" id="WP_086048394.1">
    <property type="nucleotide sequence ID" value="NZ_CP017893.1"/>
</dbReference>
<protein>
    <recommendedName>
        <fullName evidence="3">Helicase ATP-binding domain-containing protein</fullName>
    </recommendedName>
</protein>
<dbReference type="InterPro" id="IPR027417">
    <property type="entry name" value="P-loop_NTPase"/>
</dbReference>
<proteinExistence type="predicted"/>
<sequence>MSTEQKVAWVDASAHDVKVLPIKIPKTGKMILAVYGNISLKQKQELTKSLRFKDLRRNFQSINPSIEFLGVPWTLPNGKPYVTPKLIEQIANVFPQAKMRQMDSIERNTHWIGLLKSAHRDGIYKVAQNPAVSHLLDSKIFVGANVNGRQVYRTEEGARFIERPNGDIILRKSDKHPSSDFLYHDLSKAHSIREVGNILATEYINNGGLNAADVERVINASFNPPNEATKGYGRLFSEVLDGIKTELIGRIRDEKANEPIDYTGFINDTEALFRLPSTPTKSIRNMDSFGKQDNMHLSLMARGFLGFVEKSGPVNNVEVVGEDAVALNTYIPTSVASTLVVDNPNINDQLGLHSSRKLNIVQRDLTKTSTSKSGVIIAASNDSTSDNTPEIIGGITVSRPDHKLAMRTLMSSGESAHTMLVINSDHNDLGIVTNESMPLHEYIFRNFEVLGMVDVDKDIIGTKSDYASKRIYFTGGRRLIPLTSTPPRNINSIDDIEDLFNYSQSLHEKLSYSDKKLITEEEAKVSTNISELLTYYTENQIESSKHQLNELQRRYVPMTNMSRVSDAVIPLHIHDAMKVVYQKLVTDVGNPDHFICKEMGWTPEQFTNVLDATQIDALILSVWNAKRNQNEILADAAGLGKGRILAAFMYWAIKQGETPVFITKDTGLISDIVRDFRNIGVWDEINPFPIASTEIKDLANEKPLWTKNELDSLAKEHNLIGQFSKPETYHAQTVEEKNNRTPRRVKTVNKPYKPIDDKYNIILTSYSQMGQYFNKEHPSMRIGTNAAKRKTKNDQLLRSFATRDSMANKARLVFDILSKSKNPILVMDESHKSTTDSLGAIVIHGFTHMLLKTKPDSFILRSSATAAKYAESAAFMVDVLGRDRMTQREAYNALSNGGLEAYTVSCARNGGMIVRDHDPGTRKTINLLDEERVERNRLATDTLARILNKGADFTNFQAASYMKATSQTTKGSAGDFGFTSPMNLLGDDFNIALLADFVAERCLKSLNEGNKPVVAIEKTQGTAMQGLFDMMLQEWFEADPVNRVDLSRSEIPKKFQLEEMPTFKETLKRWLEREQSITITEDMTQEDLEEWRIANNKGPMDTPKVMKKRVRIHWRDRLEPSHPEYLELHRLNQEILDEIELMPDLPLSPIDHVVMALEEHGYRSGEISGRSISIQKDPDGTLWLVSAKVGDNSEAIIDFQSDKSDAIFYTKSGTTGISLHADIDLERQYGIDVRPRHVYGWSTFSDIADEEQSANRADRKNQKYPAQLFRMMTGLPLNEVKIQNVDRRRRDLTSLRTGSSKSFREFEGGSFINEFGSKQIQYFLMDNKHYIDRLRLSSEMANKLRADQLVESKSTNNNNTYINKIFGRMYYLTCAEQIDFFDSFRVHYNAEYNKELAQGRDPINSTTILADIVPIREQQISGGIDKDTYHNELDRPLYAKFVELKYQPVKLDLEKVLESIDLGKENCEWSDANGRIMALASDMNKAGMKEQFLKTLYEHQTILWEHWKNPPTFEQAIDKNSKNSSDFLVTENERFDLIQKFIPHIRIGGTYNTLRDDYLVILDAHLSKNYDDSMALCDQWSVSVARTENNAIERISFRDLMSTFNHKPEEMKEAFDGEFTPEHEAYDTFLNNSIEGRKERRWILDGNPLEASRLNSLDHVEKIGAMQTIVSSNGDINLCLVASPTWTLNKLMNKKVNCSLQTLKIVRDVIEQNRVKNESFEFYHNLYDAKTKPDYIVRVSSKVGKENFSIHLPKNVTPRDKLNLKYLVEFGVKTTKDHLINDAEIVRNTTLIEVHRDSVEVAFEAIQSRGFNLAMTPEMAMELQETVHEQHNVDTALSSLLGQLHNEKQSRYEQELQSQIEDASYIDVPAPEGIKSNEAIDSNHQDETLASDSINNSQIEPVNEKNQIDVEEAISTQDDEDVVSNTISNPDLDNVEQEIVVELKEQYDMVTISDGRYVVDNINVEAEKVTFVSRDGSERFVFDREELDANGVAIKGIHDPNVINSTSHPLIAELTSLVSQLNPSKWFDSKGRVTFDMFDDVYDSLISAGKPAELARIKSQEFKNGIAMGEFTLADFGIEITDNRDEDMGISDFVPAETTPLSQDNITNESEPHSLDSNEAMDFTTSFNPPESGEDVNTVATEMEPDFSFENFEAPEAPEPKAIRSQNTEVLDDEDEMSFEIEPTTPNLDSLTEAFEDPLGSVLANAEVEDEEDDMSFNFQP</sequence>
<dbReference type="SUPFAM" id="SSF52540">
    <property type="entry name" value="P-loop containing nucleoside triphosphate hydrolases"/>
    <property type="match status" value="1"/>
</dbReference>
<evidence type="ECO:0008006" key="3">
    <source>
        <dbReference type="Google" id="ProtNLM"/>
    </source>
</evidence>
<keyword evidence="2" id="KW-0614">Plasmid</keyword>
<feature type="compositionally biased region" description="Polar residues" evidence="1">
    <location>
        <begin position="2099"/>
        <end position="2109"/>
    </location>
</feature>
<evidence type="ECO:0000313" key="2">
    <source>
        <dbReference type="EMBL" id="ARP21765.1"/>
    </source>
</evidence>
<name>A0A1W6U114_VIBAL</name>